<dbReference type="Proteomes" id="UP001151760">
    <property type="component" value="Unassembled WGS sequence"/>
</dbReference>
<reference evidence="1" key="1">
    <citation type="journal article" date="2022" name="Int. J. Mol. Sci.">
        <title>Draft Genome of Tanacetum Coccineum: Genomic Comparison of Closely Related Tanacetum-Family Plants.</title>
        <authorList>
            <person name="Yamashiro T."/>
            <person name="Shiraishi A."/>
            <person name="Nakayama K."/>
            <person name="Satake H."/>
        </authorList>
    </citation>
    <scope>NUCLEOTIDE SEQUENCE</scope>
</reference>
<evidence type="ECO:0000313" key="1">
    <source>
        <dbReference type="EMBL" id="GJS77637.1"/>
    </source>
</evidence>
<reference evidence="1" key="2">
    <citation type="submission" date="2022-01" db="EMBL/GenBank/DDBJ databases">
        <authorList>
            <person name="Yamashiro T."/>
            <person name="Shiraishi A."/>
            <person name="Satake H."/>
            <person name="Nakayama K."/>
        </authorList>
    </citation>
    <scope>NUCLEOTIDE SEQUENCE</scope>
</reference>
<proteinExistence type="predicted"/>
<organism evidence="1 2">
    <name type="scientific">Tanacetum coccineum</name>
    <dbReference type="NCBI Taxonomy" id="301880"/>
    <lineage>
        <taxon>Eukaryota</taxon>
        <taxon>Viridiplantae</taxon>
        <taxon>Streptophyta</taxon>
        <taxon>Embryophyta</taxon>
        <taxon>Tracheophyta</taxon>
        <taxon>Spermatophyta</taxon>
        <taxon>Magnoliopsida</taxon>
        <taxon>eudicotyledons</taxon>
        <taxon>Gunneridae</taxon>
        <taxon>Pentapetalae</taxon>
        <taxon>asterids</taxon>
        <taxon>campanulids</taxon>
        <taxon>Asterales</taxon>
        <taxon>Asteraceae</taxon>
        <taxon>Asteroideae</taxon>
        <taxon>Anthemideae</taxon>
        <taxon>Anthemidinae</taxon>
        <taxon>Tanacetum</taxon>
    </lineage>
</organism>
<comment type="caution">
    <text evidence="1">The sequence shown here is derived from an EMBL/GenBank/DDBJ whole genome shotgun (WGS) entry which is preliminary data.</text>
</comment>
<gene>
    <name evidence="1" type="ORF">Tco_0727518</name>
</gene>
<protein>
    <submittedName>
        <fullName evidence="1">Uncharacterized protein</fullName>
    </submittedName>
</protein>
<dbReference type="EMBL" id="BQNB010010463">
    <property type="protein sequence ID" value="GJS77637.1"/>
    <property type="molecule type" value="Genomic_DNA"/>
</dbReference>
<accession>A0ABQ4YL49</accession>
<evidence type="ECO:0000313" key="2">
    <source>
        <dbReference type="Proteomes" id="UP001151760"/>
    </source>
</evidence>
<name>A0ABQ4YL49_9ASTR</name>
<sequence>MLTTRQGATIVDIEQLIAQRVADAMATLEANWNNGNGIPHEEVSEELCTPPVCIDMLEHSYKDGCKYTAYEMSWKELMKMITEVYCPRNEINKMGERLLKLTVEESDVLG</sequence>
<keyword evidence="2" id="KW-1185">Reference proteome</keyword>